<reference evidence="7 8" key="1">
    <citation type="journal article" date="2012" name="Appl. Environ. Microbiol.">
        <title>Genome Sequence of Thermotolerant Bacillus methanolicus: Features and Regulation Related to Methylotrophy and Production of L-Lysine and L-Glutamate from Methanol.</title>
        <authorList>
            <person name="Heggeset T.M."/>
            <person name="Krog A."/>
            <person name="Balzer S."/>
            <person name="Wentzel A."/>
            <person name="Ellingsen T.E."/>
            <person name="Brautaset T."/>
        </authorList>
    </citation>
    <scope>NUCLEOTIDE SEQUENCE [LARGE SCALE GENOMIC DNA]</scope>
    <source>
        <strain evidence="7 8">PB1</strain>
    </source>
</reference>
<name>I3DVR7_BACMT</name>
<evidence type="ECO:0000259" key="3">
    <source>
        <dbReference type="Pfam" id="PF03050"/>
    </source>
</evidence>
<dbReference type="PANTHER" id="PTHR33678">
    <property type="entry name" value="BLL1576 PROTEIN"/>
    <property type="match status" value="1"/>
</dbReference>
<feature type="domain" description="Transposase IS66 C-terminal" evidence="6">
    <location>
        <begin position="472"/>
        <end position="499"/>
    </location>
</feature>
<feature type="domain" description="Transposase IS66 zinc-finger binding" evidence="4">
    <location>
        <begin position="115"/>
        <end position="159"/>
    </location>
</feature>
<evidence type="ECO:0000256" key="2">
    <source>
        <dbReference type="SAM" id="MobiDB-lite"/>
    </source>
</evidence>
<keyword evidence="8" id="KW-1185">Reference proteome</keyword>
<dbReference type="STRING" id="997296.PB1_12289"/>
<dbReference type="InterPro" id="IPR004291">
    <property type="entry name" value="Transposase_IS66_central"/>
</dbReference>
<dbReference type="PATRIC" id="fig|997296.3.peg.2590"/>
<feature type="coiled-coil region" evidence="1">
    <location>
        <begin position="12"/>
        <end position="39"/>
    </location>
</feature>
<evidence type="ECO:0000313" key="7">
    <source>
        <dbReference type="EMBL" id="EIJ78338.1"/>
    </source>
</evidence>
<dbReference type="Pfam" id="PF03050">
    <property type="entry name" value="DDE_Tnp_IS66"/>
    <property type="match status" value="1"/>
</dbReference>
<dbReference type="InterPro" id="IPR024474">
    <property type="entry name" value="Znf_dom_IS66"/>
</dbReference>
<evidence type="ECO:0000259" key="5">
    <source>
        <dbReference type="Pfam" id="PF13007"/>
    </source>
</evidence>
<dbReference type="eggNOG" id="COG3316">
    <property type="taxonomic scope" value="Bacteria"/>
</dbReference>
<dbReference type="PANTHER" id="PTHR33678:SF1">
    <property type="entry name" value="BLL1576 PROTEIN"/>
    <property type="match status" value="1"/>
</dbReference>
<dbReference type="EMBL" id="AFEU01000003">
    <property type="protein sequence ID" value="EIJ78338.1"/>
    <property type="molecule type" value="Genomic_DNA"/>
</dbReference>
<protein>
    <submittedName>
        <fullName evidence="7">Transposase IS66</fullName>
    </submittedName>
</protein>
<dbReference type="InterPro" id="IPR024463">
    <property type="entry name" value="Transposase_TnpC_homeodom"/>
</dbReference>
<dbReference type="Pfam" id="PF13005">
    <property type="entry name" value="zf-IS66"/>
    <property type="match status" value="1"/>
</dbReference>
<dbReference type="Proteomes" id="UP000010523">
    <property type="component" value="Unassembled WGS sequence"/>
</dbReference>
<organism evidence="7 8">
    <name type="scientific">Bacillus methanolicus PB1</name>
    <dbReference type="NCBI Taxonomy" id="997296"/>
    <lineage>
        <taxon>Bacteria</taxon>
        <taxon>Bacillati</taxon>
        <taxon>Bacillota</taxon>
        <taxon>Bacilli</taxon>
        <taxon>Bacillales</taxon>
        <taxon>Bacillaceae</taxon>
        <taxon>Bacillus</taxon>
    </lineage>
</organism>
<evidence type="ECO:0000256" key="1">
    <source>
        <dbReference type="SAM" id="Coils"/>
    </source>
</evidence>
<evidence type="ECO:0000313" key="8">
    <source>
        <dbReference type="Proteomes" id="UP000010523"/>
    </source>
</evidence>
<dbReference type="InterPro" id="IPR052344">
    <property type="entry name" value="Transposase-related"/>
</dbReference>
<dbReference type="InterPro" id="IPR039552">
    <property type="entry name" value="IS66_C"/>
</dbReference>
<evidence type="ECO:0000259" key="6">
    <source>
        <dbReference type="Pfam" id="PF13817"/>
    </source>
</evidence>
<dbReference type="NCBIfam" id="NF033517">
    <property type="entry name" value="transpos_IS66"/>
    <property type="match status" value="1"/>
</dbReference>
<dbReference type="AlphaFoldDB" id="I3DVR7"/>
<gene>
    <name evidence="7" type="ORF">PB1_12289</name>
</gene>
<feature type="domain" description="Transposase TnpC homeodomain" evidence="5">
    <location>
        <begin position="35"/>
        <end position="107"/>
    </location>
</feature>
<feature type="domain" description="Transposase IS66 central" evidence="3">
    <location>
        <begin position="180"/>
        <end position="466"/>
    </location>
</feature>
<sequence length="508" mass="58913">MKKTTKTLTQPTENLQKRCESLEKQVAELTAKLKWYEEQFRLSQKRRFGSSSEKTHSDQLELSLFNEAEVEAASNLEEPASETITYRRRKKRGQRETMLEDLPTETVEYRLSAEEQVCSCCGGSLHEMSTEVRQEIKVIPAEVKVVKHVRYVYACRRCEREEIHTPIVTASIPAPVYPGSLASPSSMAYVMSQKYVEGLPLYRQEKQFERFGFTLSRQTMANWMIYGADQWLRLIYDRMKDHLLKQEILHADETTLQVLHEPGRKATSTSYMWLYRTGREGPPITLYEYQQTRGKEHPRKFLNGFKGYLHVDGYSGYQGLPHVTLVGCWAHARRKFDEALKALPASKQSAPVAAKEGLHFCNQLFAIERELKDSTPEERYHSRLERSQPVLEAFSAWLKTQRSKVLPKSALGQAIQYCLNQWDKLVGFLKDGRLEIDNNRSERSIKPFVIGRKNWLFANTTRGAQASATIYSIIETAKENNLNPFAYLTYIFEKLQKWKPKIKMPWIN</sequence>
<accession>I3DVR7</accession>
<dbReference type="Pfam" id="PF13007">
    <property type="entry name" value="LZ_Tnp_IS66"/>
    <property type="match status" value="1"/>
</dbReference>
<dbReference type="Pfam" id="PF13817">
    <property type="entry name" value="DDE_Tnp_IS66_C"/>
    <property type="match status" value="1"/>
</dbReference>
<proteinExistence type="predicted"/>
<keyword evidence="1" id="KW-0175">Coiled coil</keyword>
<feature type="region of interest" description="Disordered" evidence="2">
    <location>
        <begin position="74"/>
        <end position="94"/>
    </location>
</feature>
<evidence type="ECO:0000259" key="4">
    <source>
        <dbReference type="Pfam" id="PF13005"/>
    </source>
</evidence>
<comment type="caution">
    <text evidence="7">The sequence shown here is derived from an EMBL/GenBank/DDBJ whole genome shotgun (WGS) entry which is preliminary data.</text>
</comment>